<dbReference type="GO" id="GO:0008270">
    <property type="term" value="F:zinc ion binding"/>
    <property type="evidence" value="ECO:0007669"/>
    <property type="project" value="UniProtKB-KW"/>
</dbReference>
<dbReference type="OrthoDB" id="3863715at2759"/>
<evidence type="ECO:0000256" key="1">
    <source>
        <dbReference type="PROSITE-ProRule" id="PRU00047"/>
    </source>
</evidence>
<dbReference type="RefSeq" id="XP_052121433.1">
    <property type="nucleotide sequence ID" value="XM_052265473.1"/>
</dbReference>
<dbReference type="KEGG" id="foc:127749036"/>
<sequence>MGEKIPFFDFSAPERLEEFLEDMAILMASKAITSEAQKRGILIRCLCEETKRKVREWIHPLTLPECPYNRLLEVLRENVQPSVNRDVQFNSLVTRFQQEGESGAAYCAELERLSMNLGFTRKDAKLLVLFQFKRGLRDHSTQVKLYGDPTISLDGAKTTAKAAESSKACISSLQQHVEVHAMHSARKQVNFNKQQTVSKTVKTPVSSEAPSANQISCFRCGESGHITKQCSLKYKNCHCSNCGKIGHLLAACKRAKKQKEEVSINNMQSVSSLAVAPESNHKTPTPTSDWAVKGSDQSVFGDLGSFSFSGFDTFF</sequence>
<evidence type="ECO:0000313" key="4">
    <source>
        <dbReference type="RefSeq" id="XP_052121433.1"/>
    </source>
</evidence>
<evidence type="ECO:0000313" key="3">
    <source>
        <dbReference type="Proteomes" id="UP000504606"/>
    </source>
</evidence>
<dbReference type="Pfam" id="PF00098">
    <property type="entry name" value="zf-CCHC"/>
    <property type="match status" value="1"/>
</dbReference>
<proteinExistence type="predicted"/>
<feature type="domain" description="CCHC-type" evidence="2">
    <location>
        <begin position="239"/>
        <end position="254"/>
    </location>
</feature>
<dbReference type="SMART" id="SM00343">
    <property type="entry name" value="ZnF_C2HC"/>
    <property type="match status" value="2"/>
</dbReference>
<dbReference type="InterPro" id="IPR001878">
    <property type="entry name" value="Znf_CCHC"/>
</dbReference>
<dbReference type="Proteomes" id="UP000504606">
    <property type="component" value="Unplaced"/>
</dbReference>
<accession>A0A9C6U4B9</accession>
<reference evidence="4" key="1">
    <citation type="journal article" date="2018" name="Proc. Natl. Acad. Sci. U.S.A.">
        <title>Phylogenomics and the evolution of hemipteroid insects.</title>
        <authorList>
            <person name="Johnson K.P."/>
            <person name="Dietrich C.H."/>
            <person name="Friedrich F."/>
            <person name="Beutel R.G."/>
            <person name="Wipfler B."/>
            <person name="Peters R.S."/>
            <person name="Allen J.M."/>
            <person name="Petersen M."/>
            <person name="Donath A."/>
            <person name="Walden K.K."/>
            <person name="Kozlov A.M."/>
            <person name="Podsiadlowski L."/>
            <person name="Mayer C."/>
            <person name="Meusemann K."/>
            <person name="Vasilikopoulos A."/>
            <person name="Waterhouse R.M."/>
            <person name="Cameron S.L."/>
            <person name="Weirauch C."/>
            <person name="Swanson D.R."/>
            <person name="Percy D.M."/>
            <person name="Hardy N.B."/>
            <person name="Terry I."/>
            <person name="Liu S."/>
            <person name="Zhou X."/>
            <person name="Misof B."/>
            <person name="Robertson H.M."/>
            <person name="Yoshizawa K."/>
        </authorList>
    </citation>
    <scope>NUCLEOTIDE SEQUENCE</scope>
    <source>
        <tissue evidence="4">Whole organism</tissue>
    </source>
</reference>
<gene>
    <name evidence="4" type="primary">LOC127749036</name>
</gene>
<feature type="domain" description="CCHC-type" evidence="2">
    <location>
        <begin position="217"/>
        <end position="230"/>
    </location>
</feature>
<dbReference type="GeneID" id="127749036"/>
<dbReference type="Gene3D" id="4.10.60.10">
    <property type="entry name" value="Zinc finger, CCHC-type"/>
    <property type="match status" value="1"/>
</dbReference>
<evidence type="ECO:0000259" key="2">
    <source>
        <dbReference type="PROSITE" id="PS50158"/>
    </source>
</evidence>
<name>A0A9C6U4B9_FRAOC</name>
<keyword evidence="1" id="KW-0863">Zinc-finger</keyword>
<dbReference type="InterPro" id="IPR036875">
    <property type="entry name" value="Znf_CCHC_sf"/>
</dbReference>
<keyword evidence="1" id="KW-0862">Zinc</keyword>
<keyword evidence="1" id="KW-0479">Metal-binding</keyword>
<reference evidence="4" key="2">
    <citation type="submission" date="2025-08" db="UniProtKB">
        <authorList>
            <consortium name="RefSeq"/>
        </authorList>
    </citation>
    <scope>IDENTIFICATION</scope>
    <source>
        <tissue evidence="4">Whole organism</tissue>
    </source>
</reference>
<dbReference type="AlphaFoldDB" id="A0A9C6U4B9"/>
<protein>
    <submittedName>
        <fullName evidence="4">Uncharacterized protein LOC127749036</fullName>
    </submittedName>
</protein>
<keyword evidence="3" id="KW-1185">Reference proteome</keyword>
<dbReference type="PROSITE" id="PS50158">
    <property type="entry name" value="ZF_CCHC"/>
    <property type="match status" value="2"/>
</dbReference>
<dbReference type="SUPFAM" id="SSF57756">
    <property type="entry name" value="Retrovirus zinc finger-like domains"/>
    <property type="match status" value="1"/>
</dbReference>
<dbReference type="GO" id="GO:0003676">
    <property type="term" value="F:nucleic acid binding"/>
    <property type="evidence" value="ECO:0007669"/>
    <property type="project" value="InterPro"/>
</dbReference>
<organism evidence="3 4">
    <name type="scientific">Frankliniella occidentalis</name>
    <name type="common">Western flower thrips</name>
    <name type="synonym">Euthrips occidentalis</name>
    <dbReference type="NCBI Taxonomy" id="133901"/>
    <lineage>
        <taxon>Eukaryota</taxon>
        <taxon>Metazoa</taxon>
        <taxon>Ecdysozoa</taxon>
        <taxon>Arthropoda</taxon>
        <taxon>Hexapoda</taxon>
        <taxon>Insecta</taxon>
        <taxon>Pterygota</taxon>
        <taxon>Neoptera</taxon>
        <taxon>Paraneoptera</taxon>
        <taxon>Thysanoptera</taxon>
        <taxon>Terebrantia</taxon>
        <taxon>Thripoidea</taxon>
        <taxon>Thripidae</taxon>
        <taxon>Frankliniella</taxon>
    </lineage>
</organism>